<protein>
    <recommendedName>
        <fullName evidence="4">Glycosyl transferase family 9</fullName>
    </recommendedName>
</protein>
<dbReference type="PANTHER" id="PTHR30160:SF21">
    <property type="entry name" value="LIPOPOLYSACCHARIDE CORE HEPTOSYLTRANSFERASE OPSX"/>
    <property type="match status" value="1"/>
</dbReference>
<name>A0A381SB21_9ZZZZ</name>
<accession>A0A381SB21</accession>
<dbReference type="InterPro" id="IPR051199">
    <property type="entry name" value="LPS_LOS_Heptosyltrfase"/>
</dbReference>
<evidence type="ECO:0000256" key="1">
    <source>
        <dbReference type="ARBA" id="ARBA00022676"/>
    </source>
</evidence>
<dbReference type="InterPro" id="IPR002201">
    <property type="entry name" value="Glyco_trans_9"/>
</dbReference>
<dbReference type="Gene3D" id="3.40.50.2000">
    <property type="entry name" value="Glycogen Phosphorylase B"/>
    <property type="match status" value="2"/>
</dbReference>
<keyword evidence="1" id="KW-0328">Glycosyltransferase</keyword>
<dbReference type="GO" id="GO:0005829">
    <property type="term" value="C:cytosol"/>
    <property type="evidence" value="ECO:0007669"/>
    <property type="project" value="TreeGrafter"/>
</dbReference>
<dbReference type="GO" id="GO:0009244">
    <property type="term" value="P:lipopolysaccharide core region biosynthetic process"/>
    <property type="evidence" value="ECO:0007669"/>
    <property type="project" value="TreeGrafter"/>
</dbReference>
<dbReference type="EMBL" id="UINC01002809">
    <property type="protein sequence ID" value="SVA00498.1"/>
    <property type="molecule type" value="Genomic_DNA"/>
</dbReference>
<dbReference type="Pfam" id="PF01075">
    <property type="entry name" value="Glyco_transf_9"/>
    <property type="match status" value="1"/>
</dbReference>
<evidence type="ECO:0000313" key="3">
    <source>
        <dbReference type="EMBL" id="SVA00498.1"/>
    </source>
</evidence>
<evidence type="ECO:0000256" key="2">
    <source>
        <dbReference type="ARBA" id="ARBA00022679"/>
    </source>
</evidence>
<dbReference type="CDD" id="cd03789">
    <property type="entry name" value="GT9_LPS_heptosyltransferase"/>
    <property type="match status" value="1"/>
</dbReference>
<gene>
    <name evidence="3" type="ORF">METZ01_LOCUS53352</name>
</gene>
<keyword evidence="2" id="KW-0808">Transferase</keyword>
<dbReference type="GO" id="GO:0008713">
    <property type="term" value="F:ADP-heptose-lipopolysaccharide heptosyltransferase activity"/>
    <property type="evidence" value="ECO:0007669"/>
    <property type="project" value="TreeGrafter"/>
</dbReference>
<reference evidence="3" key="1">
    <citation type="submission" date="2018-05" db="EMBL/GenBank/DDBJ databases">
        <authorList>
            <person name="Lanie J.A."/>
            <person name="Ng W.-L."/>
            <person name="Kazmierczak K.M."/>
            <person name="Andrzejewski T.M."/>
            <person name="Davidsen T.M."/>
            <person name="Wayne K.J."/>
            <person name="Tettelin H."/>
            <person name="Glass J.I."/>
            <person name="Rusch D."/>
            <person name="Podicherti R."/>
            <person name="Tsui H.-C.T."/>
            <person name="Winkler M.E."/>
        </authorList>
    </citation>
    <scope>NUCLEOTIDE SEQUENCE</scope>
</reference>
<proteinExistence type="predicted"/>
<sequence length="357" mass="40843">MKTNNTPSIDHICLLRLSALGDCCHALAVIQNIREKSPHSKITWVIGKTEHQLFRDLEEIEFIVVDKNNLFSSFLKIRKEFRKKQFDVLLNMHASMSANLISLAINAKKKVGYDQDRARDLQNWFCNESISSIKNQHVANGMLEFSNHINVQCEQPCWKALTLTPEEDFAIKLIDPNKYTCVISPCSSQPYDDKYFRSWSINNYIELIRYLINRNDLQIILTGGISPTEKSYSEQLNTAFDDRILNLIGKTSIREMAALIKHSDMLISPDSGPAHIGTIMGTPVIGLYAMTNPQRSGPYNSTKWLVNKYPEALKIYMDKLPEEVKWGQKIQEPDAMNLITSNDVITKIKQLIDNFVE</sequence>
<dbReference type="AlphaFoldDB" id="A0A381SB21"/>
<dbReference type="PANTHER" id="PTHR30160">
    <property type="entry name" value="TETRAACYLDISACCHARIDE 4'-KINASE-RELATED"/>
    <property type="match status" value="1"/>
</dbReference>
<dbReference type="SUPFAM" id="SSF53756">
    <property type="entry name" value="UDP-Glycosyltransferase/glycogen phosphorylase"/>
    <property type="match status" value="1"/>
</dbReference>
<evidence type="ECO:0008006" key="4">
    <source>
        <dbReference type="Google" id="ProtNLM"/>
    </source>
</evidence>
<organism evidence="3">
    <name type="scientific">marine metagenome</name>
    <dbReference type="NCBI Taxonomy" id="408172"/>
    <lineage>
        <taxon>unclassified sequences</taxon>
        <taxon>metagenomes</taxon>
        <taxon>ecological metagenomes</taxon>
    </lineage>
</organism>